<dbReference type="PANTHER" id="PTHR43283:SF7">
    <property type="entry name" value="BETA-LACTAMASE-RELATED DOMAIN-CONTAINING PROTEIN"/>
    <property type="match status" value="1"/>
</dbReference>
<gene>
    <name evidence="2" type="ORF">IAA67_01805</name>
</gene>
<evidence type="ECO:0000259" key="1">
    <source>
        <dbReference type="Pfam" id="PF00144"/>
    </source>
</evidence>
<dbReference type="InterPro" id="IPR050789">
    <property type="entry name" value="Diverse_Enzym_Activities"/>
</dbReference>
<feature type="domain" description="Beta-lactamase-related" evidence="1">
    <location>
        <begin position="76"/>
        <end position="330"/>
    </location>
</feature>
<evidence type="ECO:0000313" key="3">
    <source>
        <dbReference type="Proteomes" id="UP000886874"/>
    </source>
</evidence>
<evidence type="ECO:0000313" key="2">
    <source>
        <dbReference type="EMBL" id="HIQ69052.1"/>
    </source>
</evidence>
<dbReference type="EMBL" id="DVFN01000024">
    <property type="protein sequence ID" value="HIQ69052.1"/>
    <property type="molecule type" value="Genomic_DNA"/>
</dbReference>
<dbReference type="SUPFAM" id="SSF56601">
    <property type="entry name" value="beta-lactamase/transpeptidase-like"/>
    <property type="match status" value="1"/>
</dbReference>
<dbReference type="GO" id="GO:0016787">
    <property type="term" value="F:hydrolase activity"/>
    <property type="evidence" value="ECO:0007669"/>
    <property type="project" value="UniProtKB-KW"/>
</dbReference>
<dbReference type="Proteomes" id="UP000886874">
    <property type="component" value="Unassembled WGS sequence"/>
</dbReference>
<sequence>MSLSSVNHAAQLLSRILQADSPTEPVCVFPPAKPGLPALADACPLPRATPEECGVSSRRVAAFLQALQDDPTLRMHSLLLVRDGKIFCEAAFGPRDTVTPRHTFSACKSVTALAVGCAMDDGLLAPEDPVADFFPDECGPVSRRLFKDLTVEHLLSMRSSTLFNEAGSMTRPDWVRGFFALPGLGDQGKRFQYNSLNTYLLAALVCRRTGRTLSDYLDERIFRPLGIADHFWETSPEGIEKGGWGLYLSPESLAKLGLLVLQGGLWQGRQLLSEAFLTRATTAQVSPPPELGDYDYGWQFWVGRKERSFLFNGMLGQNVLGCRDSGVILVSHAGNDENFQQSRYFDLARDYFAGELPAPGRDAGGPRLLQKTLAALAAAPGRLPRRGEAEPFLGRRFVADDPAAASTGLVPLLVQALENAYTHGLEAISIGGTAQAPELFYEERDAVHRLRVGLEAPIRQVIRHQGSQFLTAVQGRFTHDADENPALRLQIDFLETPSTRVLKLILTPAGPRLQQDETPGADFVTGMTALFADSPAFRAVAAALVGAPDPDYLDYRIRRVFQPDLKLRDMPWD</sequence>
<dbReference type="InterPro" id="IPR001466">
    <property type="entry name" value="Beta-lactam-related"/>
</dbReference>
<protein>
    <submittedName>
        <fullName evidence="2">Serine hydrolase</fullName>
    </submittedName>
</protein>
<dbReference type="Pfam" id="PF00144">
    <property type="entry name" value="Beta-lactamase"/>
    <property type="match status" value="1"/>
</dbReference>
<proteinExistence type="predicted"/>
<organism evidence="2 3">
    <name type="scientific">Candidatus Avoscillospira stercorigallinarum</name>
    <dbReference type="NCBI Taxonomy" id="2840708"/>
    <lineage>
        <taxon>Bacteria</taxon>
        <taxon>Bacillati</taxon>
        <taxon>Bacillota</taxon>
        <taxon>Clostridia</taxon>
        <taxon>Eubacteriales</taxon>
        <taxon>Oscillospiraceae</taxon>
        <taxon>Oscillospiraceae incertae sedis</taxon>
        <taxon>Candidatus Avoscillospira</taxon>
    </lineage>
</organism>
<accession>A0A9D1CN66</accession>
<keyword evidence="2" id="KW-0378">Hydrolase</keyword>
<name>A0A9D1CN66_9FIRM</name>
<reference evidence="2" key="1">
    <citation type="submission" date="2020-10" db="EMBL/GenBank/DDBJ databases">
        <authorList>
            <person name="Gilroy R."/>
        </authorList>
    </citation>
    <scope>NUCLEOTIDE SEQUENCE</scope>
    <source>
        <strain evidence="2">ChiSjej2B20-13462</strain>
    </source>
</reference>
<dbReference type="PANTHER" id="PTHR43283">
    <property type="entry name" value="BETA-LACTAMASE-RELATED"/>
    <property type="match status" value="1"/>
</dbReference>
<dbReference type="InterPro" id="IPR012338">
    <property type="entry name" value="Beta-lactam/transpept-like"/>
</dbReference>
<reference evidence="2" key="2">
    <citation type="journal article" date="2021" name="PeerJ">
        <title>Extensive microbial diversity within the chicken gut microbiome revealed by metagenomics and culture.</title>
        <authorList>
            <person name="Gilroy R."/>
            <person name="Ravi A."/>
            <person name="Getino M."/>
            <person name="Pursley I."/>
            <person name="Horton D.L."/>
            <person name="Alikhan N.F."/>
            <person name="Baker D."/>
            <person name="Gharbi K."/>
            <person name="Hall N."/>
            <person name="Watson M."/>
            <person name="Adriaenssens E.M."/>
            <person name="Foster-Nyarko E."/>
            <person name="Jarju S."/>
            <person name="Secka A."/>
            <person name="Antonio M."/>
            <person name="Oren A."/>
            <person name="Chaudhuri R.R."/>
            <person name="La Ragione R."/>
            <person name="Hildebrand F."/>
            <person name="Pallen M.J."/>
        </authorList>
    </citation>
    <scope>NUCLEOTIDE SEQUENCE</scope>
    <source>
        <strain evidence="2">ChiSjej2B20-13462</strain>
    </source>
</reference>
<dbReference type="AlphaFoldDB" id="A0A9D1CN66"/>
<comment type="caution">
    <text evidence="2">The sequence shown here is derived from an EMBL/GenBank/DDBJ whole genome shotgun (WGS) entry which is preliminary data.</text>
</comment>
<dbReference type="Gene3D" id="3.40.710.10">
    <property type="entry name" value="DD-peptidase/beta-lactamase superfamily"/>
    <property type="match status" value="1"/>
</dbReference>